<keyword evidence="4 6" id="KW-1133">Transmembrane helix</keyword>
<dbReference type="Pfam" id="PF01943">
    <property type="entry name" value="Polysacc_synt"/>
    <property type="match status" value="1"/>
</dbReference>
<feature type="transmembrane region" description="Helical" evidence="6">
    <location>
        <begin position="163"/>
        <end position="179"/>
    </location>
</feature>
<feature type="transmembrane region" description="Helical" evidence="6">
    <location>
        <begin position="392"/>
        <end position="411"/>
    </location>
</feature>
<dbReference type="CDD" id="cd13124">
    <property type="entry name" value="MATE_SpoVB_like"/>
    <property type="match status" value="1"/>
</dbReference>
<feature type="transmembrane region" description="Helical" evidence="6">
    <location>
        <begin position="480"/>
        <end position="502"/>
    </location>
</feature>
<dbReference type="EMBL" id="JANCLT010000020">
    <property type="protein sequence ID" value="MCP8971176.1"/>
    <property type="molecule type" value="Genomic_DNA"/>
</dbReference>
<feature type="transmembrane region" description="Helical" evidence="6">
    <location>
        <begin position="286"/>
        <end position="306"/>
    </location>
</feature>
<keyword evidence="2" id="KW-1003">Cell membrane</keyword>
<proteinExistence type="predicted"/>
<dbReference type="Proteomes" id="UP001156102">
    <property type="component" value="Unassembled WGS sequence"/>
</dbReference>
<feature type="transmembrane region" description="Helical" evidence="6">
    <location>
        <begin position="12"/>
        <end position="32"/>
    </location>
</feature>
<evidence type="ECO:0000256" key="3">
    <source>
        <dbReference type="ARBA" id="ARBA00022692"/>
    </source>
</evidence>
<feature type="transmembrane region" description="Helical" evidence="6">
    <location>
        <begin position="230"/>
        <end position="254"/>
    </location>
</feature>
<feature type="transmembrane region" description="Helical" evidence="6">
    <location>
        <begin position="450"/>
        <end position="474"/>
    </location>
</feature>
<feature type="transmembrane region" description="Helical" evidence="6">
    <location>
        <begin position="92"/>
        <end position="118"/>
    </location>
</feature>
<keyword evidence="8" id="KW-1185">Reference proteome</keyword>
<organism evidence="7 8">
    <name type="scientific">Ectobacillus ponti</name>
    <dbReference type="NCBI Taxonomy" id="2961894"/>
    <lineage>
        <taxon>Bacteria</taxon>
        <taxon>Bacillati</taxon>
        <taxon>Bacillota</taxon>
        <taxon>Bacilli</taxon>
        <taxon>Bacillales</taxon>
        <taxon>Bacillaceae</taxon>
        <taxon>Ectobacillus</taxon>
    </lineage>
</organism>
<dbReference type="PANTHER" id="PTHR30250">
    <property type="entry name" value="PST FAMILY PREDICTED COLANIC ACID TRANSPORTER"/>
    <property type="match status" value="1"/>
</dbReference>
<evidence type="ECO:0000256" key="5">
    <source>
        <dbReference type="ARBA" id="ARBA00023136"/>
    </source>
</evidence>
<evidence type="ECO:0000256" key="2">
    <source>
        <dbReference type="ARBA" id="ARBA00022475"/>
    </source>
</evidence>
<name>A0AA41XFI6_9BACI</name>
<evidence type="ECO:0000256" key="1">
    <source>
        <dbReference type="ARBA" id="ARBA00004651"/>
    </source>
</evidence>
<dbReference type="GO" id="GO:0005886">
    <property type="term" value="C:plasma membrane"/>
    <property type="evidence" value="ECO:0007669"/>
    <property type="project" value="UniProtKB-SubCell"/>
</dbReference>
<keyword evidence="3 6" id="KW-0812">Transmembrane</keyword>
<accession>A0AA41XFI6</accession>
<dbReference type="PANTHER" id="PTHR30250:SF29">
    <property type="entry name" value="POLYSACCHARIDE BIOSYNTHESIS PROTEIN C-TERMINAL DOMAIN-CONTAINING PROTEIN"/>
    <property type="match status" value="1"/>
</dbReference>
<feature type="transmembrane region" description="Helical" evidence="6">
    <location>
        <begin position="124"/>
        <end position="142"/>
    </location>
</feature>
<feature type="transmembrane region" description="Helical" evidence="6">
    <location>
        <begin position="417"/>
        <end position="438"/>
    </location>
</feature>
<feature type="transmembrane region" description="Helical" evidence="6">
    <location>
        <begin position="185"/>
        <end position="209"/>
    </location>
</feature>
<dbReference type="RefSeq" id="WP_254761103.1">
    <property type="nucleotide sequence ID" value="NZ_JANCLT010000020.1"/>
</dbReference>
<evidence type="ECO:0000313" key="8">
    <source>
        <dbReference type="Proteomes" id="UP001156102"/>
    </source>
</evidence>
<evidence type="ECO:0000313" key="7">
    <source>
        <dbReference type="EMBL" id="MCP8971176.1"/>
    </source>
</evidence>
<gene>
    <name evidence="7" type="ORF">NK662_21880</name>
</gene>
<sequence>MEVKNYHAAWRGAVILTMAGLATKILSAFYRIPFQNIVGDVGFYIYQQVYPVYGICLVLATYGFPAVISSLVAEEAARGNEQGIREVARLSFLSLLVFGTGMFTALFFAAPALAAAMGDGKLTGVLRVAAVPFLLLPFLSVGRGAFQGLHDMIPTAASQVTEQAVRVSVIILASLYLLARSADLYTVGAGAMAGSAAGGLAAAAVLLLYRRGLKQADKTPAAMKYKRRQVIQTLFLQGLAVCVSNLVLIFVQFVDSVSLYKTLLEAGEPAQYAKVIKGVYDRGTPLIQLGTVVATSFSLSLIPVIAGGKHRGDWELIRGKVAASMKITLVLGGGAATGLACIIEPTNIMLFEDARGSDVLAVLAAAILFGAFSITAAALLQGLGSTMRPALFVILGAAVKWAGNLWLIPLFGVRGAAYATVLGLLCTAVLNIQFLVRLLRRHVFAAANTLWILAACLGMAAVLIIYTTLFGHVLPAGHRAAAVAEALTAVGLGGIVYVYFILRLPIFTEEELGAVWHGGKLPRLLQRIRKER</sequence>
<comment type="caution">
    <text evidence="7">The sequence shown here is derived from an EMBL/GenBank/DDBJ whole genome shotgun (WGS) entry which is preliminary data.</text>
</comment>
<dbReference type="InterPro" id="IPR002797">
    <property type="entry name" value="Polysacc_synth"/>
</dbReference>
<evidence type="ECO:0000256" key="6">
    <source>
        <dbReference type="SAM" id="Phobius"/>
    </source>
</evidence>
<comment type="subcellular location">
    <subcellularLocation>
        <location evidence="1">Cell membrane</location>
        <topology evidence="1">Multi-pass membrane protein</topology>
    </subcellularLocation>
</comment>
<keyword evidence="5 6" id="KW-0472">Membrane</keyword>
<feature type="transmembrane region" description="Helical" evidence="6">
    <location>
        <begin position="52"/>
        <end position="72"/>
    </location>
</feature>
<feature type="transmembrane region" description="Helical" evidence="6">
    <location>
        <begin position="327"/>
        <end position="348"/>
    </location>
</feature>
<evidence type="ECO:0000256" key="4">
    <source>
        <dbReference type="ARBA" id="ARBA00022989"/>
    </source>
</evidence>
<protein>
    <submittedName>
        <fullName evidence="7">Polysaccharide biosynthesis protein</fullName>
    </submittedName>
</protein>
<dbReference type="InterPro" id="IPR024923">
    <property type="entry name" value="PG_synth_SpoVB"/>
</dbReference>
<dbReference type="InterPro" id="IPR050833">
    <property type="entry name" value="Poly_Biosynth_Transport"/>
</dbReference>
<dbReference type="PIRSF" id="PIRSF038958">
    <property type="entry name" value="PG_synth_SpoVB"/>
    <property type="match status" value="1"/>
</dbReference>
<dbReference type="AlphaFoldDB" id="A0AA41XFI6"/>
<reference evidence="7" key="1">
    <citation type="submission" date="2022-07" db="EMBL/GenBank/DDBJ databases">
        <authorList>
            <person name="Li W.-J."/>
            <person name="Deng Q.-Q."/>
        </authorList>
    </citation>
    <scope>NUCLEOTIDE SEQUENCE</scope>
    <source>
        <strain evidence="7">SYSU M60031</strain>
    </source>
</reference>
<feature type="transmembrane region" description="Helical" evidence="6">
    <location>
        <begin position="360"/>
        <end position="380"/>
    </location>
</feature>